<dbReference type="SMART" id="SM00849">
    <property type="entry name" value="Lactamase_B"/>
    <property type="match status" value="1"/>
</dbReference>
<keyword evidence="4" id="KW-1185">Reference proteome</keyword>
<name>A0A5A9ZT29_9RHOB</name>
<evidence type="ECO:0000256" key="1">
    <source>
        <dbReference type="ARBA" id="ARBA00022723"/>
    </source>
</evidence>
<protein>
    <submittedName>
        <fullName evidence="3">MBL fold metallo-hydrolase</fullName>
    </submittedName>
</protein>
<dbReference type="InterPro" id="IPR051682">
    <property type="entry name" value="Mito_Persulfide_Diox"/>
</dbReference>
<dbReference type="GO" id="GO:0070813">
    <property type="term" value="P:hydrogen sulfide metabolic process"/>
    <property type="evidence" value="ECO:0007669"/>
    <property type="project" value="TreeGrafter"/>
</dbReference>
<keyword evidence="1" id="KW-0479">Metal-binding</keyword>
<dbReference type="GO" id="GO:0046872">
    <property type="term" value="F:metal ion binding"/>
    <property type="evidence" value="ECO:0007669"/>
    <property type="project" value="UniProtKB-KW"/>
</dbReference>
<evidence type="ECO:0000313" key="3">
    <source>
        <dbReference type="EMBL" id="KAA0920269.1"/>
    </source>
</evidence>
<organism evidence="3 4">
    <name type="scientific">Aquicoccus porphyridii</name>
    <dbReference type="NCBI Taxonomy" id="1852029"/>
    <lineage>
        <taxon>Bacteria</taxon>
        <taxon>Pseudomonadati</taxon>
        <taxon>Pseudomonadota</taxon>
        <taxon>Alphaproteobacteria</taxon>
        <taxon>Rhodobacterales</taxon>
        <taxon>Paracoccaceae</taxon>
        <taxon>Aquicoccus</taxon>
    </lineage>
</organism>
<proteinExistence type="predicted"/>
<reference evidence="3 4" key="1">
    <citation type="submission" date="2019-07" db="EMBL/GenBank/DDBJ databases">
        <title>Aquicoccus porphyridii gen. nov., sp. nov., isolated from a small marine red alga, Porphyridium marinum.</title>
        <authorList>
            <person name="Liu L."/>
        </authorList>
    </citation>
    <scope>NUCLEOTIDE SEQUENCE [LARGE SCALE GENOMIC DNA]</scope>
    <source>
        <strain evidence="3 4">L1 8-17</strain>
    </source>
</reference>
<dbReference type="AlphaFoldDB" id="A0A5A9ZT29"/>
<dbReference type="Proteomes" id="UP000325291">
    <property type="component" value="Unassembled WGS sequence"/>
</dbReference>
<sequence>MSPEVKAFFDEATNTISYIVRDPNGSSCAIIDSVLDFDYASGRTDTASADRIIKWVKQEGLSVEWLLETHVHADHLSAAPYIQQALGGKIGIGDRIKVVQETFGKVFNEGTEFERDGSQFDQLFAEGDSFMIGQLRGDVLHTPGHTPACLTYVIGDAAFVGDTLFMPDFGTARCDFPGGSSRMLYDSVQKILALPDATRIFVGHDYKAPGREEYAWETTVGEQKTRNIHVGDGKSRDEFVKMRDERDASLPMPKLIIPSLQVNMRAGHMPKPDDKGDVFLKVPVNKL</sequence>
<evidence type="ECO:0000313" key="4">
    <source>
        <dbReference type="Proteomes" id="UP000325291"/>
    </source>
</evidence>
<dbReference type="InterPro" id="IPR036866">
    <property type="entry name" value="RibonucZ/Hydroxyglut_hydro"/>
</dbReference>
<dbReference type="GO" id="GO:0006749">
    <property type="term" value="P:glutathione metabolic process"/>
    <property type="evidence" value="ECO:0007669"/>
    <property type="project" value="InterPro"/>
</dbReference>
<feature type="domain" description="Metallo-beta-lactamase" evidence="2">
    <location>
        <begin position="14"/>
        <end position="204"/>
    </location>
</feature>
<dbReference type="InterPro" id="IPR001279">
    <property type="entry name" value="Metallo-B-lactamas"/>
</dbReference>
<comment type="caution">
    <text evidence="3">The sequence shown here is derived from an EMBL/GenBank/DDBJ whole genome shotgun (WGS) entry which is preliminary data.</text>
</comment>
<dbReference type="PANTHER" id="PTHR43084:SF1">
    <property type="entry name" value="PERSULFIDE DIOXYGENASE ETHE1, MITOCHONDRIAL"/>
    <property type="match status" value="1"/>
</dbReference>
<dbReference type="CDD" id="cd07724">
    <property type="entry name" value="POD-like_MBL-fold"/>
    <property type="match status" value="1"/>
</dbReference>
<dbReference type="RefSeq" id="WP_111363697.1">
    <property type="nucleotide sequence ID" value="NZ_JASHJG010000031.1"/>
</dbReference>
<dbReference type="GO" id="GO:0016787">
    <property type="term" value="F:hydrolase activity"/>
    <property type="evidence" value="ECO:0007669"/>
    <property type="project" value="UniProtKB-KW"/>
</dbReference>
<dbReference type="SUPFAM" id="SSF56281">
    <property type="entry name" value="Metallo-hydrolase/oxidoreductase"/>
    <property type="match status" value="1"/>
</dbReference>
<dbReference type="PANTHER" id="PTHR43084">
    <property type="entry name" value="PERSULFIDE DIOXYGENASE ETHE1"/>
    <property type="match status" value="1"/>
</dbReference>
<keyword evidence="3" id="KW-0378">Hydrolase</keyword>
<dbReference type="Gene3D" id="3.60.15.10">
    <property type="entry name" value="Ribonuclease Z/Hydroxyacylglutathione hydrolase-like"/>
    <property type="match status" value="1"/>
</dbReference>
<dbReference type="EMBL" id="VINQ01000002">
    <property type="protein sequence ID" value="KAA0920269.1"/>
    <property type="molecule type" value="Genomic_DNA"/>
</dbReference>
<dbReference type="Pfam" id="PF00753">
    <property type="entry name" value="Lactamase_B"/>
    <property type="match status" value="1"/>
</dbReference>
<gene>
    <name evidence="3" type="ORF">FLO80_03905</name>
</gene>
<accession>A0A5A9ZT29</accession>
<dbReference type="InterPro" id="IPR044528">
    <property type="entry name" value="POD-like_MBL-fold"/>
</dbReference>
<evidence type="ECO:0000259" key="2">
    <source>
        <dbReference type="SMART" id="SM00849"/>
    </source>
</evidence>
<dbReference type="GO" id="GO:0050313">
    <property type="term" value="F:sulfur dioxygenase activity"/>
    <property type="evidence" value="ECO:0007669"/>
    <property type="project" value="InterPro"/>
</dbReference>